<dbReference type="OrthoDB" id="10253919at2759"/>
<sequence length="656" mass="75202">MRQIIDNTTYNVIASETQYSALSSNDELYLPTSFFLNISVFNELSNIDFITLDIPIIKIDAEKYKKSIETYDVCLKDGNRIVEKGDGMFAFPVPEPAYEDTSLFSMFFNKRNFKVGDRKYLPKLLSPKFILCLLMVDFCNPLDSKHRRQLLKHIPDTAQYQTNGFAVDDSNVDNAKYDLEDSIVKGIKKKVDKLPKHSVEAEFLKYYNHENLVDYCKETIKKYFRNVQNRLGSQDGVDDLVRLADSRRRMFGLRSLSEFDLTFPVCGRISFDAPILEMTPQGIVRPILLTVEKRDYANIARLFDLNFTTNREARKLEMFDPPAYLRDIVDMSSDFYREWSDLVSKVTDYIIDAHKETYDLVGLQYYNPKKVITSEDAIETNIVWTAFPKGVKKKAATDKERWKIADSSLPEYWELLALKDDDKLLELYSELTGQSVSKDDIFVNKKYDRKNKWNYNSNSGNIIHLLHENSTLIDGVDVTVCSSIVRVTDEKCVINERNLTTEQELIKYGLNGKPDRFSDPHIGAFVNKITRLGADVTIRNPPAIYFNDLDTSLFKTPDGSDPKNHWHILRGPEDGYVRASYEVIDGNFCVGDIHIDGVPIDFGAHIADFITMRIPIIACRFGQSTIPPFIVKSMSNSNICQNISFDDILNAISKNS</sequence>
<name>A0A9N9NT87_9GLOM</name>
<evidence type="ECO:0000313" key="2">
    <source>
        <dbReference type="Proteomes" id="UP000789405"/>
    </source>
</evidence>
<accession>A0A9N9NT87</accession>
<protein>
    <submittedName>
        <fullName evidence="1">6139_t:CDS:1</fullName>
    </submittedName>
</protein>
<dbReference type="Proteomes" id="UP000789405">
    <property type="component" value="Unassembled WGS sequence"/>
</dbReference>
<dbReference type="AlphaFoldDB" id="A0A9N9NT87"/>
<comment type="caution">
    <text evidence="1">The sequence shown here is derived from an EMBL/GenBank/DDBJ whole genome shotgun (WGS) entry which is preliminary data.</text>
</comment>
<reference evidence="1" key="1">
    <citation type="submission" date="2021-06" db="EMBL/GenBank/DDBJ databases">
        <authorList>
            <person name="Kallberg Y."/>
            <person name="Tangrot J."/>
            <person name="Rosling A."/>
        </authorList>
    </citation>
    <scope>NUCLEOTIDE SEQUENCE</scope>
    <source>
        <strain evidence="1">MA453B</strain>
    </source>
</reference>
<organism evidence="1 2">
    <name type="scientific">Dentiscutata erythropus</name>
    <dbReference type="NCBI Taxonomy" id="1348616"/>
    <lineage>
        <taxon>Eukaryota</taxon>
        <taxon>Fungi</taxon>
        <taxon>Fungi incertae sedis</taxon>
        <taxon>Mucoromycota</taxon>
        <taxon>Glomeromycotina</taxon>
        <taxon>Glomeromycetes</taxon>
        <taxon>Diversisporales</taxon>
        <taxon>Gigasporaceae</taxon>
        <taxon>Dentiscutata</taxon>
    </lineage>
</organism>
<proteinExistence type="predicted"/>
<gene>
    <name evidence="1" type="ORF">DERYTH_LOCUS17553</name>
</gene>
<evidence type="ECO:0000313" key="1">
    <source>
        <dbReference type="EMBL" id="CAG8758239.1"/>
    </source>
</evidence>
<dbReference type="EMBL" id="CAJVPY010016682">
    <property type="protein sequence ID" value="CAG8758239.1"/>
    <property type="molecule type" value="Genomic_DNA"/>
</dbReference>
<keyword evidence="2" id="KW-1185">Reference proteome</keyword>